<dbReference type="PROSITE" id="PS50283">
    <property type="entry name" value="NA_SOLUT_SYMP_3"/>
    <property type="match status" value="1"/>
</dbReference>
<evidence type="ECO:0000256" key="9">
    <source>
        <dbReference type="RuleBase" id="RU362091"/>
    </source>
</evidence>
<evidence type="ECO:0000256" key="2">
    <source>
        <dbReference type="ARBA" id="ARBA00006434"/>
    </source>
</evidence>
<dbReference type="EMBL" id="BAAAGU010000010">
    <property type="protein sequence ID" value="GAA0638083.1"/>
    <property type="molecule type" value="Genomic_DNA"/>
</dbReference>
<dbReference type="RefSeq" id="WP_343998422.1">
    <property type="nucleotide sequence ID" value="NZ_BAAAGU010000010.1"/>
</dbReference>
<keyword evidence="5 10" id="KW-0812">Transmembrane</keyword>
<accession>A0ABN1HCG3</accession>
<evidence type="ECO:0000256" key="10">
    <source>
        <dbReference type="SAM" id="Phobius"/>
    </source>
</evidence>
<keyword evidence="6" id="KW-0769">Symport</keyword>
<name>A0ABN1HCG3_9ACTN</name>
<keyword evidence="12" id="KW-1185">Reference proteome</keyword>
<feature type="transmembrane region" description="Helical" evidence="10">
    <location>
        <begin position="419"/>
        <end position="439"/>
    </location>
</feature>
<keyword evidence="7 10" id="KW-1133">Transmembrane helix</keyword>
<feature type="transmembrane region" description="Helical" evidence="10">
    <location>
        <begin position="187"/>
        <end position="209"/>
    </location>
</feature>
<dbReference type="InterPro" id="IPR050277">
    <property type="entry name" value="Sodium:Solute_Symporter"/>
</dbReference>
<feature type="transmembrane region" description="Helical" evidence="10">
    <location>
        <begin position="162"/>
        <end position="180"/>
    </location>
</feature>
<comment type="subcellular location">
    <subcellularLocation>
        <location evidence="1">Cell membrane</location>
        <topology evidence="1">Multi-pass membrane protein</topology>
    </subcellularLocation>
</comment>
<sequence length="537" mass="56024">MNPEFSGNAQAMALVGFTAVATVTLLLCVMTGPDRDDLDQFYTGYGSLSPLRNGLAIAGDYISAATVLGTGGIIALFGYDGVVLALSTALSLMLLMFLLAEPLRNAGRFTMGDALARRMPGRSVRIATCLVTLAALLPLMLVQLAGVGQLMGFILGFSGESMQTGCIIGVGALMISYAAIGGMKGTALIQILKIVMLLGSGGIVAVLILNRFDWDPGALFDAAAANSGIGPQFLASGLQFTGAGAPELDMISGELTVVLGGGVLPHITMRMYTASSARQVRRSMSWAVSIVALFVVLITVVGFGATALIGRAAIAEADPRGNTAYLLGSQAAFGAEVTTAETFLFTTVTTAIFLTVLASVAGMILACANSLAHDVFAARVQEMSPRREMTLARLSAFAVGVPTIALATLVQHYSLHPLVTLSFCIGASAIAPALVYGLFWRRYTRTGLLSTLIGGTLAVLLLMPGTTLVSGTPVSAFPDADFTYYPFTTTGLLSIPIGFACGWLGTLVSGRTKAEEQRRQYEAVEAWILAGAARRRN</sequence>
<protein>
    <submittedName>
        <fullName evidence="11">Cation acetate symporter</fullName>
    </submittedName>
</protein>
<dbReference type="Pfam" id="PF00474">
    <property type="entry name" value="SSF"/>
    <property type="match status" value="1"/>
</dbReference>
<feature type="transmembrane region" description="Helical" evidence="10">
    <location>
        <begin position="124"/>
        <end position="142"/>
    </location>
</feature>
<evidence type="ECO:0000313" key="12">
    <source>
        <dbReference type="Proteomes" id="UP001500724"/>
    </source>
</evidence>
<comment type="caution">
    <text evidence="11">The sequence shown here is derived from an EMBL/GenBank/DDBJ whole genome shotgun (WGS) entry which is preliminary data.</text>
</comment>
<dbReference type="Gene3D" id="1.20.1730.10">
    <property type="entry name" value="Sodium/glucose cotransporter"/>
    <property type="match status" value="1"/>
</dbReference>
<evidence type="ECO:0000256" key="5">
    <source>
        <dbReference type="ARBA" id="ARBA00022692"/>
    </source>
</evidence>
<dbReference type="InterPro" id="IPR038377">
    <property type="entry name" value="Na/Glc_symporter_sf"/>
</dbReference>
<dbReference type="CDD" id="cd11480">
    <property type="entry name" value="SLC5sbd_u4"/>
    <property type="match status" value="1"/>
</dbReference>
<dbReference type="Proteomes" id="UP001500724">
    <property type="component" value="Unassembled WGS sequence"/>
</dbReference>
<reference evidence="11 12" key="1">
    <citation type="journal article" date="2019" name="Int. J. Syst. Evol. Microbiol.">
        <title>The Global Catalogue of Microorganisms (GCM) 10K type strain sequencing project: providing services to taxonomists for standard genome sequencing and annotation.</title>
        <authorList>
            <consortium name="The Broad Institute Genomics Platform"/>
            <consortium name="The Broad Institute Genome Sequencing Center for Infectious Disease"/>
            <person name="Wu L."/>
            <person name="Ma J."/>
        </authorList>
    </citation>
    <scope>NUCLEOTIDE SEQUENCE [LARGE SCALE GENOMIC DNA]</scope>
    <source>
        <strain evidence="11 12">JCM 10367</strain>
    </source>
</reference>
<feature type="transmembrane region" description="Helical" evidence="10">
    <location>
        <begin position="54"/>
        <end position="77"/>
    </location>
</feature>
<evidence type="ECO:0000256" key="6">
    <source>
        <dbReference type="ARBA" id="ARBA00022847"/>
    </source>
</evidence>
<feature type="transmembrane region" description="Helical" evidence="10">
    <location>
        <begin position="484"/>
        <end position="509"/>
    </location>
</feature>
<evidence type="ECO:0000256" key="3">
    <source>
        <dbReference type="ARBA" id="ARBA00022448"/>
    </source>
</evidence>
<feature type="transmembrane region" description="Helical" evidence="10">
    <location>
        <begin position="446"/>
        <end position="464"/>
    </location>
</feature>
<dbReference type="PANTHER" id="PTHR48086">
    <property type="entry name" value="SODIUM/PROLINE SYMPORTER-RELATED"/>
    <property type="match status" value="1"/>
</dbReference>
<evidence type="ECO:0000256" key="4">
    <source>
        <dbReference type="ARBA" id="ARBA00022475"/>
    </source>
</evidence>
<keyword evidence="3" id="KW-0813">Transport</keyword>
<proteinExistence type="inferred from homology"/>
<feature type="transmembrane region" description="Helical" evidence="10">
    <location>
        <begin position="343"/>
        <end position="371"/>
    </location>
</feature>
<evidence type="ECO:0000256" key="1">
    <source>
        <dbReference type="ARBA" id="ARBA00004651"/>
    </source>
</evidence>
<feature type="transmembrane region" description="Helical" evidence="10">
    <location>
        <begin position="83"/>
        <end position="103"/>
    </location>
</feature>
<feature type="transmembrane region" description="Helical" evidence="10">
    <location>
        <begin position="285"/>
        <end position="309"/>
    </location>
</feature>
<dbReference type="PANTHER" id="PTHR48086:SF6">
    <property type="entry name" value="CATION_ACETATE SYMPORTER ACTP"/>
    <property type="match status" value="1"/>
</dbReference>
<dbReference type="InterPro" id="IPR001734">
    <property type="entry name" value="Na/solute_symporter"/>
</dbReference>
<feature type="transmembrane region" description="Helical" evidence="10">
    <location>
        <begin position="391"/>
        <end position="413"/>
    </location>
</feature>
<comment type="similarity">
    <text evidence="2 9">Belongs to the sodium:solute symporter (SSF) (TC 2.A.21) family.</text>
</comment>
<feature type="transmembrane region" description="Helical" evidence="10">
    <location>
        <begin position="255"/>
        <end position="273"/>
    </location>
</feature>
<evidence type="ECO:0000256" key="8">
    <source>
        <dbReference type="ARBA" id="ARBA00023136"/>
    </source>
</evidence>
<organism evidence="11 12">
    <name type="scientific">Streptomyces thermocarboxydovorans</name>
    <dbReference type="NCBI Taxonomy" id="59298"/>
    <lineage>
        <taxon>Bacteria</taxon>
        <taxon>Bacillati</taxon>
        <taxon>Actinomycetota</taxon>
        <taxon>Actinomycetes</taxon>
        <taxon>Kitasatosporales</taxon>
        <taxon>Streptomycetaceae</taxon>
        <taxon>Streptomyces</taxon>
    </lineage>
</organism>
<evidence type="ECO:0000256" key="7">
    <source>
        <dbReference type="ARBA" id="ARBA00022989"/>
    </source>
</evidence>
<evidence type="ECO:0000313" key="11">
    <source>
        <dbReference type="EMBL" id="GAA0638083.1"/>
    </source>
</evidence>
<keyword evidence="4" id="KW-1003">Cell membrane</keyword>
<feature type="transmembrane region" description="Helical" evidence="10">
    <location>
        <begin position="12"/>
        <end position="33"/>
    </location>
</feature>
<keyword evidence="8 10" id="KW-0472">Membrane</keyword>
<gene>
    <name evidence="11" type="ORF">GCM10009535_13190</name>
</gene>